<feature type="transmembrane region" description="Helical" evidence="1">
    <location>
        <begin position="44"/>
        <end position="60"/>
    </location>
</feature>
<sequence length="133" mass="13490">MWLTTTKTQSASSTSTPIPIPKAVVYAADSLVVKDSKKQKRARVISVLSAFAGTVLTIGGLVSGSIPIVIIGGVLVILAILTAQKKPKKMPQSKPSNSSTEGVASPGCAVAAVVGGVAVAGILLYLLLNYGQS</sequence>
<keyword evidence="1" id="KW-1133">Transmembrane helix</keyword>
<comment type="caution">
    <text evidence="2">The sequence shown here is derived from an EMBL/GenBank/DDBJ whole genome shotgun (WGS) entry which is preliminary data.</text>
</comment>
<evidence type="ECO:0000313" key="3">
    <source>
        <dbReference type="Proteomes" id="UP000253141"/>
    </source>
</evidence>
<feature type="transmembrane region" description="Helical" evidence="1">
    <location>
        <begin position="103"/>
        <end position="128"/>
    </location>
</feature>
<organism evidence="2 3">
    <name type="scientific">Runella aurantiaca</name>
    <dbReference type="NCBI Taxonomy" id="2282308"/>
    <lineage>
        <taxon>Bacteria</taxon>
        <taxon>Pseudomonadati</taxon>
        <taxon>Bacteroidota</taxon>
        <taxon>Cytophagia</taxon>
        <taxon>Cytophagales</taxon>
        <taxon>Spirosomataceae</taxon>
        <taxon>Runella</taxon>
    </lineage>
</organism>
<evidence type="ECO:0000313" key="2">
    <source>
        <dbReference type="EMBL" id="RDB05919.1"/>
    </source>
</evidence>
<dbReference type="EMBL" id="QPIW01000007">
    <property type="protein sequence ID" value="RDB05919.1"/>
    <property type="molecule type" value="Genomic_DNA"/>
</dbReference>
<keyword evidence="1" id="KW-0812">Transmembrane</keyword>
<protein>
    <submittedName>
        <fullName evidence="2">Uncharacterized protein</fullName>
    </submittedName>
</protein>
<keyword evidence="3" id="KW-1185">Reference proteome</keyword>
<name>A0A369I823_9BACT</name>
<reference evidence="2 3" key="1">
    <citation type="submission" date="2018-07" db="EMBL/GenBank/DDBJ databases">
        <title>Genome analysis of Runella aurantiaca.</title>
        <authorList>
            <person name="Yang X."/>
        </authorList>
    </citation>
    <scope>NUCLEOTIDE SEQUENCE [LARGE SCALE GENOMIC DNA]</scope>
    <source>
        <strain evidence="2 3">YX9</strain>
    </source>
</reference>
<evidence type="ECO:0000256" key="1">
    <source>
        <dbReference type="SAM" id="Phobius"/>
    </source>
</evidence>
<dbReference type="AlphaFoldDB" id="A0A369I823"/>
<gene>
    <name evidence="2" type="ORF">DVG78_10945</name>
</gene>
<keyword evidence="1" id="KW-0472">Membrane</keyword>
<proteinExistence type="predicted"/>
<accession>A0A369I823</accession>
<dbReference type="Proteomes" id="UP000253141">
    <property type="component" value="Unassembled WGS sequence"/>
</dbReference>